<comment type="caution">
    <text evidence="5">The sequence shown here is derived from an EMBL/GenBank/DDBJ whole genome shotgun (WGS) entry which is preliminary data.</text>
</comment>
<gene>
    <name evidence="3 5" type="primary">murQ</name>
    <name evidence="5" type="ORF">HXO88_01120</name>
</gene>
<dbReference type="Pfam" id="PF22645">
    <property type="entry name" value="GKRP_SIS_N"/>
    <property type="match status" value="1"/>
</dbReference>
<dbReference type="EC" id="4.2.1.126" evidence="3"/>
<reference evidence="5" key="1">
    <citation type="submission" date="2020-04" db="EMBL/GenBank/DDBJ databases">
        <title>Deep metagenomics examines the oral microbiome during advanced dental caries in children, revealing novel taxa and co-occurrences with host molecules.</title>
        <authorList>
            <person name="Baker J.L."/>
            <person name="Morton J.T."/>
            <person name="Dinis M."/>
            <person name="Alvarez R."/>
            <person name="Tran N.C."/>
            <person name="Knight R."/>
            <person name="Edlund A."/>
        </authorList>
    </citation>
    <scope>NUCLEOTIDE SEQUENCE</scope>
    <source>
        <strain evidence="5">JCVI_23_bin.22</strain>
    </source>
</reference>
<dbReference type="Proteomes" id="UP000721045">
    <property type="component" value="Unassembled WGS sequence"/>
</dbReference>
<organism evidence="5 6">
    <name type="scientific">Streptococcus intermedius</name>
    <dbReference type="NCBI Taxonomy" id="1338"/>
    <lineage>
        <taxon>Bacteria</taxon>
        <taxon>Bacillati</taxon>
        <taxon>Bacillota</taxon>
        <taxon>Bacilli</taxon>
        <taxon>Lactobacillales</taxon>
        <taxon>Streptococcaceae</taxon>
        <taxon>Streptococcus</taxon>
        <taxon>Streptococcus anginosus group</taxon>
    </lineage>
</organism>
<accession>A0A930RAD1</accession>
<dbReference type="GO" id="GO:0046348">
    <property type="term" value="P:amino sugar catabolic process"/>
    <property type="evidence" value="ECO:0007669"/>
    <property type="project" value="InterPro"/>
</dbReference>
<dbReference type="PROSITE" id="PS51464">
    <property type="entry name" value="SIS"/>
    <property type="match status" value="1"/>
</dbReference>
<dbReference type="GO" id="GO:0009254">
    <property type="term" value="P:peptidoglycan turnover"/>
    <property type="evidence" value="ECO:0007669"/>
    <property type="project" value="TreeGrafter"/>
</dbReference>
<comment type="subunit">
    <text evidence="3">Homodimer.</text>
</comment>
<dbReference type="PANTHER" id="PTHR10088">
    <property type="entry name" value="GLUCOKINASE REGULATORY PROTEIN"/>
    <property type="match status" value="1"/>
</dbReference>
<proteinExistence type="inferred from homology"/>
<sequence length="308" mass="33544">MDIDQLNTEQANPDSFEIEKMTTKQITSYINREDQKVPLAVAQALPAINRLIDATISQLQQGGRIIYVGAGTSGRLGILDASECPPTYGVEADLVQGIIAGGNRAIHLAQEGAEDDRQAAKIDLSKLKLSDKDIVIGLTASGRTPYVTAALKYAHEQNAQTGSISCVKNAEISTISDYPIEVLVGPEVITGSSRMKAGTAQKLILNMISTTSMIRLGKIYKGYMVDVRPTNEKLVERAQRIIQKTTGANSQEARDIFEKAKGNVKLAILMQLGHLTTEQAENMLLENHQNIALSIETLLQEKENTHEC</sequence>
<keyword evidence="1 3" id="KW-0456">Lyase</keyword>
<dbReference type="InterPro" id="IPR005486">
    <property type="entry name" value="Glucokinase_regulatory_CS"/>
</dbReference>
<dbReference type="AlphaFoldDB" id="A0A930RAD1"/>
<dbReference type="GO" id="GO:0016803">
    <property type="term" value="F:ether hydrolase activity"/>
    <property type="evidence" value="ECO:0007669"/>
    <property type="project" value="TreeGrafter"/>
</dbReference>
<keyword evidence="2 3" id="KW-0119">Carbohydrate metabolism</keyword>
<evidence type="ECO:0000259" key="4">
    <source>
        <dbReference type="PROSITE" id="PS51464"/>
    </source>
</evidence>
<comment type="catalytic activity">
    <reaction evidence="3">
        <text>N-acetyl-D-muramate 6-phosphate + H2O = N-acetyl-D-glucosamine 6-phosphate + (R)-lactate</text>
        <dbReference type="Rhea" id="RHEA:26410"/>
        <dbReference type="ChEBI" id="CHEBI:15377"/>
        <dbReference type="ChEBI" id="CHEBI:16004"/>
        <dbReference type="ChEBI" id="CHEBI:57513"/>
        <dbReference type="ChEBI" id="CHEBI:58722"/>
        <dbReference type="EC" id="4.2.1.126"/>
    </reaction>
</comment>
<evidence type="ECO:0000313" key="6">
    <source>
        <dbReference type="Proteomes" id="UP000721045"/>
    </source>
</evidence>
<dbReference type="NCBIfam" id="NF009222">
    <property type="entry name" value="PRK12570.1"/>
    <property type="match status" value="1"/>
</dbReference>
<feature type="active site" description="Proton donor" evidence="3">
    <location>
        <position position="83"/>
    </location>
</feature>
<dbReference type="GO" id="GO:0016835">
    <property type="term" value="F:carbon-oxygen lyase activity"/>
    <property type="evidence" value="ECO:0007669"/>
    <property type="project" value="UniProtKB-UniRule"/>
</dbReference>
<dbReference type="NCBIfam" id="TIGR00274">
    <property type="entry name" value="N-acetylmuramic acid 6-phosphate etherase"/>
    <property type="match status" value="1"/>
</dbReference>
<dbReference type="Gene3D" id="1.10.8.1080">
    <property type="match status" value="1"/>
</dbReference>
<comment type="similarity">
    <text evidence="3">Belongs to the GCKR-like family. MurNAc-6-P etherase subfamily.</text>
</comment>
<dbReference type="PROSITE" id="PS50012">
    <property type="entry name" value="RCC1_3"/>
    <property type="match status" value="1"/>
</dbReference>
<evidence type="ECO:0000313" key="5">
    <source>
        <dbReference type="EMBL" id="MBF1712331.1"/>
    </source>
</evidence>
<dbReference type="PANTHER" id="PTHR10088:SF4">
    <property type="entry name" value="GLUCOKINASE REGULATORY PROTEIN"/>
    <property type="match status" value="1"/>
</dbReference>
<dbReference type="FunFam" id="3.40.50.10490:FF:000014">
    <property type="entry name" value="N-acetylmuramic acid 6-phosphate etherase"/>
    <property type="match status" value="1"/>
</dbReference>
<evidence type="ECO:0000256" key="3">
    <source>
        <dbReference type="HAMAP-Rule" id="MF_00068"/>
    </source>
</evidence>
<evidence type="ECO:0000256" key="2">
    <source>
        <dbReference type="ARBA" id="ARBA00023277"/>
    </source>
</evidence>
<dbReference type="InterPro" id="IPR040190">
    <property type="entry name" value="MURQ/GCKR"/>
</dbReference>
<evidence type="ECO:0000256" key="1">
    <source>
        <dbReference type="ARBA" id="ARBA00023239"/>
    </source>
</evidence>
<dbReference type="InterPro" id="IPR005488">
    <property type="entry name" value="Etherase_MurQ"/>
</dbReference>
<dbReference type="InterPro" id="IPR046348">
    <property type="entry name" value="SIS_dom_sf"/>
</dbReference>
<comment type="miscellaneous">
    <text evidence="3">A lyase-type mechanism (elimination/hydration) is suggested for the cleavage of the lactyl ether bond of MurNAc 6-phosphate, with the formation of an alpha,beta-unsaturated aldehyde intermediate with (E)-stereochemistry, followed by the syn addition of water to give product.</text>
</comment>
<dbReference type="CDD" id="cd05007">
    <property type="entry name" value="SIS_Etherase"/>
    <property type="match status" value="1"/>
</dbReference>
<dbReference type="Gene3D" id="3.40.50.10490">
    <property type="entry name" value="Glucose-6-phosphate isomerase like protein, domain 1"/>
    <property type="match status" value="1"/>
</dbReference>
<dbReference type="GO" id="GO:0097367">
    <property type="term" value="F:carbohydrate derivative binding"/>
    <property type="evidence" value="ECO:0007669"/>
    <property type="project" value="InterPro"/>
</dbReference>
<dbReference type="InterPro" id="IPR001347">
    <property type="entry name" value="SIS_dom"/>
</dbReference>
<dbReference type="PROSITE" id="PS01272">
    <property type="entry name" value="GCKR"/>
    <property type="match status" value="1"/>
</dbReference>
<feature type="domain" description="SIS" evidence="4">
    <location>
        <begin position="55"/>
        <end position="218"/>
    </location>
</feature>
<name>A0A930RAD1_STRIT</name>
<dbReference type="EMBL" id="JABZYP010000002">
    <property type="protein sequence ID" value="MBF1712331.1"/>
    <property type="molecule type" value="Genomic_DNA"/>
</dbReference>
<dbReference type="NCBIfam" id="NF003915">
    <property type="entry name" value="PRK05441.1"/>
    <property type="match status" value="1"/>
</dbReference>
<dbReference type="SUPFAM" id="SSF53697">
    <property type="entry name" value="SIS domain"/>
    <property type="match status" value="1"/>
</dbReference>
<protein>
    <recommendedName>
        <fullName evidence="3">N-acetylmuramic acid 6-phosphate etherase</fullName>
        <shortName evidence="3">MurNAc-6-P etherase</shortName>
        <ecNumber evidence="3">4.2.1.126</ecNumber>
    </recommendedName>
    <alternativeName>
        <fullName evidence="3">N-acetylmuramic acid 6-phosphate hydrolase</fullName>
    </alternativeName>
    <alternativeName>
        <fullName evidence="3">N-acetylmuramic acid 6-phosphate lyase</fullName>
    </alternativeName>
</protein>
<feature type="active site" evidence="3">
    <location>
        <position position="114"/>
    </location>
</feature>
<dbReference type="InterPro" id="IPR000408">
    <property type="entry name" value="Reg_chr_condens"/>
</dbReference>
<dbReference type="HAMAP" id="MF_00068">
    <property type="entry name" value="MurQ"/>
    <property type="match status" value="1"/>
</dbReference>
<comment type="function">
    <text evidence="3">Specifically catalyzes the cleavage of the D-lactyl ether substituent of MurNAc 6-phosphate, producing GlcNAc 6-phosphate and D-lactate.</text>
</comment>
<comment type="pathway">
    <text evidence="3">Amino-sugar metabolism; N-acetylmuramate degradation.</text>
</comment>